<comment type="caution">
    <text evidence="13">The sequence shown here is derived from an EMBL/GenBank/DDBJ whole genome shotgun (WGS) entry which is preliminary data.</text>
</comment>
<evidence type="ECO:0000256" key="4">
    <source>
        <dbReference type="ARBA" id="ARBA00022837"/>
    </source>
</evidence>
<feature type="region of interest" description="Disordered" evidence="10">
    <location>
        <begin position="196"/>
        <end position="223"/>
    </location>
</feature>
<feature type="domain" description="Cadherin" evidence="11">
    <location>
        <begin position="504"/>
        <end position="615"/>
    </location>
</feature>
<keyword evidence="4 9" id="KW-0106">Calcium</keyword>
<keyword evidence="2" id="KW-0812">Transmembrane</keyword>
<dbReference type="PROSITE" id="PS50268">
    <property type="entry name" value="CADHERIN_2"/>
    <property type="match status" value="3"/>
</dbReference>
<protein>
    <submittedName>
        <fullName evidence="13">Uncharacterized protein</fullName>
    </submittedName>
</protein>
<keyword evidence="3" id="KW-0677">Repeat</keyword>
<evidence type="ECO:0000256" key="9">
    <source>
        <dbReference type="PROSITE-ProRule" id="PRU00043"/>
    </source>
</evidence>
<evidence type="ECO:0000259" key="12">
    <source>
        <dbReference type="PROSITE" id="PS50888"/>
    </source>
</evidence>
<proteinExistence type="predicted"/>
<evidence type="ECO:0000256" key="1">
    <source>
        <dbReference type="ARBA" id="ARBA00004167"/>
    </source>
</evidence>
<name>A0A814XDH0_9BILA</name>
<dbReference type="AlphaFoldDB" id="A0A814XDH0"/>
<dbReference type="SMART" id="SM00112">
    <property type="entry name" value="CA"/>
    <property type="match status" value="3"/>
</dbReference>
<dbReference type="PRINTS" id="PR00205">
    <property type="entry name" value="CADHERIN"/>
</dbReference>
<dbReference type="Gene3D" id="4.10.280.10">
    <property type="entry name" value="Helix-loop-helix DNA-binding domain"/>
    <property type="match status" value="1"/>
</dbReference>
<dbReference type="SUPFAM" id="SSF49313">
    <property type="entry name" value="Cadherin-like"/>
    <property type="match status" value="3"/>
</dbReference>
<evidence type="ECO:0000256" key="2">
    <source>
        <dbReference type="ARBA" id="ARBA00022692"/>
    </source>
</evidence>
<dbReference type="Proteomes" id="UP000663860">
    <property type="component" value="Unassembled WGS sequence"/>
</dbReference>
<dbReference type="GO" id="GO:0046983">
    <property type="term" value="F:protein dimerization activity"/>
    <property type="evidence" value="ECO:0007669"/>
    <property type="project" value="InterPro"/>
</dbReference>
<evidence type="ECO:0000256" key="8">
    <source>
        <dbReference type="ARBA" id="ARBA00023180"/>
    </source>
</evidence>
<evidence type="ECO:0000313" key="13">
    <source>
        <dbReference type="EMBL" id="CAF1217852.1"/>
    </source>
</evidence>
<gene>
    <name evidence="13" type="ORF">IZO911_LOCUS29540</name>
</gene>
<dbReference type="InterPro" id="IPR002126">
    <property type="entry name" value="Cadherin-like_dom"/>
</dbReference>
<sequence length="619" mass="70555">MALRNRSDAKKRISEDYLSPTISSSTLEIVLDEQTSSNSGDDDSIDQARQSEAGTTTNESSKYRKKKQQMPLRDPKSHRLIEKRRRDRMNTYLSELLLLTPHENNQHQRRIEKTEIIEMAIKHIRYLISTLEKKSENIESTIDAYRTGYRNALSDVYEFLDDYSNSDQLLADVVQYFKEKEIDLKALTDIPDKKRPKYVTLPDRRTKLTSPSSSSKEQFRKSTLSDKDDDKLCVISEVLEYKHNEVQSSNDERQNSSEQSDSNVKVPIFVLHPSGTHYIPMCIDASVVSEAFKKNTNLSHTLSTTDQVQCHPVSIPVNFNSTTTTTTLCDSYELDIQNINVIGTRHQTKRLDYESLSPLDRQYKLKIIARDHGQPQSLQSEAQIYITITDVNDEPPVFKENPVQKTIAENTQRGTFIVFVDVVDPEYNDSVTVQFLSTSEFNPFRIITSPGGGRVILEQALLPDKEFYNLTIQASDRLGHTSQAQLLITIYDVNDHTPRIEQCEQGIITALIRENATLNTQIIKINATDEDRGLNGEIQFSLKGTNDPQQDSDMFSIDPDTGLVTNKKKLKHLKSGFSEYTMTIFAQDKDPSNPRSTHCILKITVEDINDHYPVITSPE</sequence>
<feature type="domain" description="BHLH" evidence="12">
    <location>
        <begin position="73"/>
        <end position="127"/>
    </location>
</feature>
<dbReference type="GO" id="GO:0007156">
    <property type="term" value="P:homophilic cell adhesion via plasma membrane adhesion molecules"/>
    <property type="evidence" value="ECO:0007669"/>
    <property type="project" value="InterPro"/>
</dbReference>
<dbReference type="Pfam" id="PF00010">
    <property type="entry name" value="HLH"/>
    <property type="match status" value="1"/>
</dbReference>
<evidence type="ECO:0000256" key="10">
    <source>
        <dbReference type="SAM" id="MobiDB-lite"/>
    </source>
</evidence>
<dbReference type="InterPro" id="IPR011598">
    <property type="entry name" value="bHLH_dom"/>
</dbReference>
<keyword evidence="6" id="KW-1133">Transmembrane helix</keyword>
<feature type="region of interest" description="Disordered" evidence="10">
    <location>
        <begin position="24"/>
        <end position="79"/>
    </location>
</feature>
<keyword evidence="7" id="KW-0472">Membrane</keyword>
<keyword evidence="8" id="KW-0325">Glycoprotein</keyword>
<dbReference type="GO" id="GO:0005886">
    <property type="term" value="C:plasma membrane"/>
    <property type="evidence" value="ECO:0007669"/>
    <property type="project" value="InterPro"/>
</dbReference>
<dbReference type="PROSITE" id="PS00232">
    <property type="entry name" value="CADHERIN_1"/>
    <property type="match status" value="2"/>
</dbReference>
<dbReference type="InterPro" id="IPR050971">
    <property type="entry name" value="Cadherin-domain_protein"/>
</dbReference>
<evidence type="ECO:0000256" key="5">
    <source>
        <dbReference type="ARBA" id="ARBA00022889"/>
    </source>
</evidence>
<dbReference type="EMBL" id="CAJNOE010000442">
    <property type="protein sequence ID" value="CAF1217852.1"/>
    <property type="molecule type" value="Genomic_DNA"/>
</dbReference>
<feature type="compositionally biased region" description="Polar residues" evidence="10">
    <location>
        <begin position="47"/>
        <end position="60"/>
    </location>
</feature>
<accession>A0A814XDH0</accession>
<reference evidence="13" key="1">
    <citation type="submission" date="2021-02" db="EMBL/GenBank/DDBJ databases">
        <authorList>
            <person name="Nowell W R."/>
        </authorList>
    </citation>
    <scope>NUCLEOTIDE SEQUENCE</scope>
</reference>
<evidence type="ECO:0000313" key="14">
    <source>
        <dbReference type="Proteomes" id="UP000663860"/>
    </source>
</evidence>
<dbReference type="InterPro" id="IPR015919">
    <property type="entry name" value="Cadherin-like_sf"/>
</dbReference>
<dbReference type="GO" id="GO:0005911">
    <property type="term" value="C:cell-cell junction"/>
    <property type="evidence" value="ECO:0007669"/>
    <property type="project" value="TreeGrafter"/>
</dbReference>
<dbReference type="Gene3D" id="2.60.40.60">
    <property type="entry name" value="Cadherins"/>
    <property type="match status" value="3"/>
</dbReference>
<dbReference type="GO" id="GO:0005509">
    <property type="term" value="F:calcium ion binding"/>
    <property type="evidence" value="ECO:0007669"/>
    <property type="project" value="UniProtKB-UniRule"/>
</dbReference>
<dbReference type="SUPFAM" id="SSF47459">
    <property type="entry name" value="HLH, helix-loop-helix DNA-binding domain"/>
    <property type="match status" value="1"/>
</dbReference>
<comment type="subcellular location">
    <subcellularLocation>
        <location evidence="1">Membrane</location>
        <topology evidence="1">Single-pass membrane protein</topology>
    </subcellularLocation>
</comment>
<dbReference type="FunFam" id="2.60.40.60:FF:000002">
    <property type="entry name" value="Protocadherin alpha 2"/>
    <property type="match status" value="1"/>
</dbReference>
<feature type="compositionally biased region" description="Polar residues" evidence="10">
    <location>
        <begin position="24"/>
        <end position="39"/>
    </location>
</feature>
<dbReference type="SMART" id="SM00353">
    <property type="entry name" value="HLH"/>
    <property type="match status" value="1"/>
</dbReference>
<feature type="domain" description="Cadherin" evidence="11">
    <location>
        <begin position="399"/>
        <end position="500"/>
    </location>
</feature>
<evidence type="ECO:0000259" key="11">
    <source>
        <dbReference type="PROSITE" id="PS50268"/>
    </source>
</evidence>
<evidence type="ECO:0000256" key="6">
    <source>
        <dbReference type="ARBA" id="ARBA00022989"/>
    </source>
</evidence>
<dbReference type="PANTHER" id="PTHR24025">
    <property type="entry name" value="DESMOGLEIN FAMILY MEMBER"/>
    <property type="match status" value="1"/>
</dbReference>
<organism evidence="13 14">
    <name type="scientific">Adineta steineri</name>
    <dbReference type="NCBI Taxonomy" id="433720"/>
    <lineage>
        <taxon>Eukaryota</taxon>
        <taxon>Metazoa</taxon>
        <taxon>Spiralia</taxon>
        <taxon>Gnathifera</taxon>
        <taxon>Rotifera</taxon>
        <taxon>Eurotatoria</taxon>
        <taxon>Bdelloidea</taxon>
        <taxon>Adinetida</taxon>
        <taxon>Adinetidae</taxon>
        <taxon>Adineta</taxon>
    </lineage>
</organism>
<evidence type="ECO:0000256" key="7">
    <source>
        <dbReference type="ARBA" id="ARBA00023136"/>
    </source>
</evidence>
<evidence type="ECO:0000256" key="3">
    <source>
        <dbReference type="ARBA" id="ARBA00022737"/>
    </source>
</evidence>
<dbReference type="PROSITE" id="PS50888">
    <property type="entry name" value="BHLH"/>
    <property type="match status" value="1"/>
</dbReference>
<keyword evidence="5" id="KW-0130">Cell adhesion</keyword>
<dbReference type="Pfam" id="PF00028">
    <property type="entry name" value="Cadherin"/>
    <property type="match status" value="1"/>
</dbReference>
<dbReference type="InterPro" id="IPR020894">
    <property type="entry name" value="Cadherin_CS"/>
</dbReference>
<dbReference type="CDD" id="cd11304">
    <property type="entry name" value="Cadherin_repeat"/>
    <property type="match status" value="3"/>
</dbReference>
<dbReference type="InterPro" id="IPR036638">
    <property type="entry name" value="HLH_DNA-bd_sf"/>
</dbReference>
<feature type="domain" description="Cadherin" evidence="11">
    <location>
        <begin position="288"/>
        <end position="398"/>
    </location>
</feature>
<dbReference type="PANTHER" id="PTHR24025:SF31">
    <property type="entry name" value="NEURAL-CADHERIN"/>
    <property type="match status" value="1"/>
</dbReference>